<accession>A0ABX7MAN9</accession>
<dbReference type="Pfam" id="PF06123">
    <property type="entry name" value="CreD"/>
    <property type="match status" value="1"/>
</dbReference>
<dbReference type="NCBIfam" id="NF008712">
    <property type="entry name" value="PRK11715.1-1"/>
    <property type="match status" value="1"/>
</dbReference>
<feature type="transmembrane region" description="Helical" evidence="1">
    <location>
        <begin position="376"/>
        <end position="395"/>
    </location>
</feature>
<keyword evidence="1" id="KW-0472">Membrane</keyword>
<protein>
    <submittedName>
        <fullName evidence="2">Cell envelope integrity protein CreD</fullName>
    </submittedName>
</protein>
<reference evidence="2 3" key="1">
    <citation type="submission" date="2021-02" db="EMBL/GenBank/DDBJ databases">
        <title>Niveibacterium changnyeongensis HC41.</title>
        <authorList>
            <person name="Kang M."/>
        </authorList>
    </citation>
    <scope>NUCLEOTIDE SEQUENCE [LARGE SCALE GENOMIC DNA]</scope>
    <source>
        <strain evidence="2 3">HC41</strain>
    </source>
</reference>
<feature type="transmembrane region" description="Helical" evidence="1">
    <location>
        <begin position="429"/>
        <end position="447"/>
    </location>
</feature>
<dbReference type="PANTHER" id="PTHR30092">
    <property type="entry name" value="INNER MEMBRANE PROTEIN CRED"/>
    <property type="match status" value="1"/>
</dbReference>
<dbReference type="PANTHER" id="PTHR30092:SF0">
    <property type="entry name" value="INNER MEMBRANE PROTEIN CRED"/>
    <property type="match status" value="1"/>
</dbReference>
<dbReference type="EMBL" id="CP071060">
    <property type="protein sequence ID" value="QSI78810.1"/>
    <property type="molecule type" value="Genomic_DNA"/>
</dbReference>
<evidence type="ECO:0000313" key="3">
    <source>
        <dbReference type="Proteomes" id="UP000663570"/>
    </source>
</evidence>
<dbReference type="Proteomes" id="UP000663570">
    <property type="component" value="Chromosome"/>
</dbReference>
<proteinExistence type="predicted"/>
<dbReference type="PIRSF" id="PIRSF004548">
    <property type="entry name" value="CreD"/>
    <property type="match status" value="1"/>
</dbReference>
<name>A0ABX7MAN9_9RHOO</name>
<gene>
    <name evidence="2" type="ORF">JY500_09465</name>
</gene>
<feature type="transmembrane region" description="Helical" evidence="1">
    <location>
        <begin position="350"/>
        <end position="370"/>
    </location>
</feature>
<feature type="transmembrane region" description="Helical" evidence="1">
    <location>
        <begin position="402"/>
        <end position="423"/>
    </location>
</feature>
<organism evidence="2 3">
    <name type="scientific">Niveibacterium microcysteis</name>
    <dbReference type="NCBI Taxonomy" id="2811415"/>
    <lineage>
        <taxon>Bacteria</taxon>
        <taxon>Pseudomonadati</taxon>
        <taxon>Pseudomonadota</taxon>
        <taxon>Betaproteobacteria</taxon>
        <taxon>Rhodocyclales</taxon>
        <taxon>Rhodocyclaceae</taxon>
        <taxon>Niveibacterium</taxon>
    </lineage>
</organism>
<sequence length="468" mass="49162">MKAFVSKFLMLAALAAVLGIAIAMVRGVMEDRGRYREETLRTVSHSLAGPQALAGGLLIVPYTEHWVVVNQRGTSKETREPMSQAGVLYVLPETLDVTGQLVPDVRKRGVFRVNGYAFSGALQGALRMPSAASVKRSVEGSEIQFGRPSLVLSVASARGLRAVRMNAGGHALNVTPGTGVSGLPAGVSALLGSVPEPGSMIDFEIVAEVAGAQRLDVIPLGMESRLVLHSDWPHPSFIGDFLPAERAVRSSGFDAVWRTSAVASNARAQWLARAGAEPAGQNASDTVAQDDAPAVARSVAGVESFAVALVAPVDAYVMSDRATKYAMLIVGCTLALFAVYELIKGLRVHPVQYLLVGFAMVLFFMLLLALSEHIGFDAAYGAASVVCVGLISYYVSAALGSMWRASGFAVLLSGLYGALYGILCSEQNALLLGTLLLFGVLAGVMVLSRRVDWNALLQPASGAAIADA</sequence>
<evidence type="ECO:0000313" key="2">
    <source>
        <dbReference type="EMBL" id="QSI78810.1"/>
    </source>
</evidence>
<feature type="transmembrane region" description="Helical" evidence="1">
    <location>
        <begin position="325"/>
        <end position="343"/>
    </location>
</feature>
<dbReference type="InterPro" id="IPR010364">
    <property type="entry name" value="Uncharacterised_IM_CreD"/>
</dbReference>
<keyword evidence="1" id="KW-1133">Transmembrane helix</keyword>
<evidence type="ECO:0000256" key="1">
    <source>
        <dbReference type="SAM" id="Phobius"/>
    </source>
</evidence>
<keyword evidence="1" id="KW-0812">Transmembrane</keyword>
<dbReference type="RefSeq" id="WP_206256172.1">
    <property type="nucleotide sequence ID" value="NZ_CP071060.1"/>
</dbReference>
<keyword evidence="3" id="KW-1185">Reference proteome</keyword>